<protein>
    <submittedName>
        <fullName evidence="1">Uncharacterized protein</fullName>
    </submittedName>
</protein>
<dbReference type="Proteomes" id="UP000799755">
    <property type="component" value="Unassembled WGS sequence"/>
</dbReference>
<evidence type="ECO:0000313" key="2">
    <source>
        <dbReference type="Proteomes" id="UP000799755"/>
    </source>
</evidence>
<organism evidence="1 2">
    <name type="scientific">Lindgomyces ingoldianus</name>
    <dbReference type="NCBI Taxonomy" id="673940"/>
    <lineage>
        <taxon>Eukaryota</taxon>
        <taxon>Fungi</taxon>
        <taxon>Dikarya</taxon>
        <taxon>Ascomycota</taxon>
        <taxon>Pezizomycotina</taxon>
        <taxon>Dothideomycetes</taxon>
        <taxon>Pleosporomycetidae</taxon>
        <taxon>Pleosporales</taxon>
        <taxon>Lindgomycetaceae</taxon>
        <taxon>Lindgomyces</taxon>
    </lineage>
</organism>
<accession>A0ACB6R227</accession>
<gene>
    <name evidence="1" type="ORF">BDR25DRAFT_324301</name>
</gene>
<dbReference type="EMBL" id="MU003502">
    <property type="protein sequence ID" value="KAF2472385.1"/>
    <property type="molecule type" value="Genomic_DNA"/>
</dbReference>
<name>A0ACB6R227_9PLEO</name>
<evidence type="ECO:0000313" key="1">
    <source>
        <dbReference type="EMBL" id="KAF2472385.1"/>
    </source>
</evidence>
<reference evidence="1" key="1">
    <citation type="journal article" date="2020" name="Stud. Mycol.">
        <title>101 Dothideomycetes genomes: a test case for predicting lifestyles and emergence of pathogens.</title>
        <authorList>
            <person name="Haridas S."/>
            <person name="Albert R."/>
            <person name="Binder M."/>
            <person name="Bloem J."/>
            <person name="Labutti K."/>
            <person name="Salamov A."/>
            <person name="Andreopoulos B."/>
            <person name="Baker S."/>
            <person name="Barry K."/>
            <person name="Bills G."/>
            <person name="Bluhm B."/>
            <person name="Cannon C."/>
            <person name="Castanera R."/>
            <person name="Culley D."/>
            <person name="Daum C."/>
            <person name="Ezra D."/>
            <person name="Gonzalez J."/>
            <person name="Henrissat B."/>
            <person name="Kuo A."/>
            <person name="Liang C."/>
            <person name="Lipzen A."/>
            <person name="Lutzoni F."/>
            <person name="Magnuson J."/>
            <person name="Mondo S."/>
            <person name="Nolan M."/>
            <person name="Ohm R."/>
            <person name="Pangilinan J."/>
            <person name="Park H.-J."/>
            <person name="Ramirez L."/>
            <person name="Alfaro M."/>
            <person name="Sun H."/>
            <person name="Tritt A."/>
            <person name="Yoshinaga Y."/>
            <person name="Zwiers L.-H."/>
            <person name="Turgeon B."/>
            <person name="Goodwin S."/>
            <person name="Spatafora J."/>
            <person name="Crous P."/>
            <person name="Grigoriev I."/>
        </authorList>
    </citation>
    <scope>NUCLEOTIDE SEQUENCE</scope>
    <source>
        <strain evidence="1">ATCC 200398</strain>
    </source>
</reference>
<keyword evidence="2" id="KW-1185">Reference proteome</keyword>
<proteinExistence type="predicted"/>
<sequence length="194" mass="21748">MRNDRFVCSIAHERKEIVRLRRYSLTDETSIPATICQTALVTSAATSYFDPASIVGRRFAAGGLGANNPVDEVEVEASNIWCAETGDLKPLKAIEDNVLGLLSRRVVGITTQTDEAEKRLIAKWRQHLNEKRYFCFSQGAIEAATNEYLSHLAQKFRVRDCVLNLKQKHTSRCIKISLFSGCRQQTLKASSKPT</sequence>
<comment type="caution">
    <text evidence="1">The sequence shown here is derived from an EMBL/GenBank/DDBJ whole genome shotgun (WGS) entry which is preliminary data.</text>
</comment>